<evidence type="ECO:0000313" key="5">
    <source>
        <dbReference type="EMBL" id="KAJ5599151.1"/>
    </source>
</evidence>
<organism evidence="5 6">
    <name type="scientific">Penicillium hetheringtonii</name>
    <dbReference type="NCBI Taxonomy" id="911720"/>
    <lineage>
        <taxon>Eukaryota</taxon>
        <taxon>Fungi</taxon>
        <taxon>Dikarya</taxon>
        <taxon>Ascomycota</taxon>
        <taxon>Pezizomycotina</taxon>
        <taxon>Eurotiomycetes</taxon>
        <taxon>Eurotiomycetidae</taxon>
        <taxon>Eurotiales</taxon>
        <taxon>Aspergillaceae</taxon>
        <taxon>Penicillium</taxon>
    </lineage>
</organism>
<dbReference type="Gene3D" id="3.40.50.300">
    <property type="entry name" value="P-loop containing nucleotide triphosphate hydrolases"/>
    <property type="match status" value="1"/>
</dbReference>
<evidence type="ECO:0000259" key="4">
    <source>
        <dbReference type="Pfam" id="PF17867"/>
    </source>
</evidence>
<evidence type="ECO:0008006" key="7">
    <source>
        <dbReference type="Google" id="ProtNLM"/>
    </source>
</evidence>
<accession>A0AAD6E1X3</accession>
<reference evidence="5 6" key="1">
    <citation type="journal article" date="2023" name="IMA Fungus">
        <title>Comparative genomic study of the Penicillium genus elucidates a diverse pangenome and 15 lateral gene transfer events.</title>
        <authorList>
            <person name="Petersen C."/>
            <person name="Sorensen T."/>
            <person name="Nielsen M.R."/>
            <person name="Sondergaard T.E."/>
            <person name="Sorensen J.L."/>
            <person name="Fitzpatrick D.A."/>
            <person name="Frisvad J.C."/>
            <person name="Nielsen K.L."/>
        </authorList>
    </citation>
    <scope>NUCLEOTIDE SEQUENCE [LARGE SCALE GENOMIC DNA]</scope>
    <source>
        <strain evidence="5 6">IBT 29057</strain>
    </source>
</reference>
<dbReference type="GO" id="GO:0016887">
    <property type="term" value="F:ATP hydrolysis activity"/>
    <property type="evidence" value="ECO:0007669"/>
    <property type="project" value="InterPro"/>
</dbReference>
<dbReference type="GO" id="GO:0000055">
    <property type="term" value="P:ribosomal large subunit export from nucleus"/>
    <property type="evidence" value="ECO:0007669"/>
    <property type="project" value="TreeGrafter"/>
</dbReference>
<evidence type="ECO:0000256" key="2">
    <source>
        <dbReference type="ARBA" id="ARBA00022840"/>
    </source>
</evidence>
<dbReference type="Pfam" id="PF17867">
    <property type="entry name" value="AAA_lid_7"/>
    <property type="match status" value="1"/>
</dbReference>
<dbReference type="InterPro" id="IPR011704">
    <property type="entry name" value="ATPase_dyneun-rel_AAA"/>
</dbReference>
<dbReference type="EMBL" id="JAQJAC010000001">
    <property type="protein sequence ID" value="KAJ5599151.1"/>
    <property type="molecule type" value="Genomic_DNA"/>
</dbReference>
<protein>
    <recommendedName>
        <fullName evidence="7">AAA+ ATPase domain-containing protein</fullName>
    </recommendedName>
</protein>
<sequence>MSNLPVYERTLTVPQLLEQLPSEISNLVRSASGSQYLHALALGALNTTFTESIFTLYEPVVVDLAARWLRSDINADYIHILTAFARILPFAPYLRPFASQYALSSTGPQSALTDSKELTLRQLDTNTTRNLLLTIFRLLSFDLETFSKAVSPIQLQSLFPHQDRVVRYLAVRCFALYMHAADAATQNMLRVNTGTDPIEGEWEGITIDYRLLGLWEECRWASLEGSIKVARSSRSDMDVMKFIEDTQDFFTSRTANISGVLIPRLKDAHPSPSSVVETPTAIGNLRRIATSLLGFKPILLVGLPNAGKTTLIDHIAAKMGQSESMVTLHLNEQTDAKSLLGMYSTSSASGSFSWQPGVLTKAAREGRWLLIEDLDRAPSEVLGLILPIIERGELTIASRRERIKCAEGFKIIATMKSSYNIAGEEIAPTTSMLGSRLWERVPVASLPVNEMRDVILQKFSLLESRVPTIMDVYGKICSAFHGSLAIKGSQGRTPGFRDLIKLCSRLNNRLQRLGVKTGFEATSEGVDDEILLDIVDVFLKYIPEKSMQMSLASVVSEALQISPPASAILS</sequence>
<name>A0AAD6E1X3_9EURO</name>
<dbReference type="InterPro" id="IPR040848">
    <property type="entry name" value="AAA_lid_7"/>
</dbReference>
<feature type="domain" description="Midasin AAA lid" evidence="4">
    <location>
        <begin position="450"/>
        <end position="562"/>
    </location>
</feature>
<dbReference type="FunFam" id="3.40.50.300:FF:000582">
    <property type="entry name" value="Midasin"/>
    <property type="match status" value="1"/>
</dbReference>
<dbReference type="GO" id="GO:0005524">
    <property type="term" value="F:ATP binding"/>
    <property type="evidence" value="ECO:0007669"/>
    <property type="project" value="UniProtKB-KW"/>
</dbReference>
<proteinExistence type="predicted"/>
<dbReference type="GO" id="GO:0005634">
    <property type="term" value="C:nucleus"/>
    <property type="evidence" value="ECO:0007669"/>
    <property type="project" value="TreeGrafter"/>
</dbReference>
<evidence type="ECO:0000256" key="1">
    <source>
        <dbReference type="ARBA" id="ARBA00022741"/>
    </source>
</evidence>
<gene>
    <name evidence="5" type="ORF">N7450_000218</name>
</gene>
<keyword evidence="1" id="KW-0547">Nucleotide-binding</keyword>
<dbReference type="PANTHER" id="PTHR48103">
    <property type="entry name" value="MIDASIN-RELATED"/>
    <property type="match status" value="1"/>
</dbReference>
<dbReference type="AlphaFoldDB" id="A0AAD6E1X3"/>
<evidence type="ECO:0000313" key="6">
    <source>
        <dbReference type="Proteomes" id="UP001216150"/>
    </source>
</evidence>
<feature type="domain" description="ATPase dynein-related AAA" evidence="3">
    <location>
        <begin position="297"/>
        <end position="421"/>
    </location>
</feature>
<evidence type="ECO:0000259" key="3">
    <source>
        <dbReference type="Pfam" id="PF07728"/>
    </source>
</evidence>
<dbReference type="Pfam" id="PF07728">
    <property type="entry name" value="AAA_5"/>
    <property type="match status" value="1"/>
</dbReference>
<comment type="caution">
    <text evidence="5">The sequence shown here is derived from an EMBL/GenBank/DDBJ whole genome shotgun (WGS) entry which is preliminary data.</text>
</comment>
<dbReference type="Proteomes" id="UP001216150">
    <property type="component" value="Unassembled WGS sequence"/>
</dbReference>
<keyword evidence="2" id="KW-0067">ATP-binding</keyword>
<dbReference type="InterPro" id="IPR027417">
    <property type="entry name" value="P-loop_NTPase"/>
</dbReference>
<dbReference type="GO" id="GO:0000027">
    <property type="term" value="P:ribosomal large subunit assembly"/>
    <property type="evidence" value="ECO:0007669"/>
    <property type="project" value="TreeGrafter"/>
</dbReference>
<dbReference type="GO" id="GO:0030687">
    <property type="term" value="C:preribosome, large subunit precursor"/>
    <property type="evidence" value="ECO:0007669"/>
    <property type="project" value="TreeGrafter"/>
</dbReference>
<keyword evidence="6" id="KW-1185">Reference proteome</keyword>
<dbReference type="PANTHER" id="PTHR48103:SF2">
    <property type="entry name" value="MIDASIN"/>
    <property type="match status" value="1"/>
</dbReference>
<dbReference type="SUPFAM" id="SSF52540">
    <property type="entry name" value="P-loop containing nucleoside triphosphate hydrolases"/>
    <property type="match status" value="1"/>
</dbReference>